<sequence length="1620" mass="181794">MFPLFELVRLLSIKDEQDNGKSHHITHYALREAGEVNILAVSCNNGFVLLRYSSGTKDAIVQQVPWPQDRVISTLCIDPTVTWLLVITEECSLFIVPARSVLDPDAKVNQLWRVDDVTITKVRKPKGAPSVSLWWHTLDDQQVAIIGTKSGELIFVDLIKRGIVHELQLESSIVNLELVEDDHQMTNHLLVTGHAGTQWKVLLQSRTHEILVLQDREEKELTELGFDQIDGRQLPMYSITSCTEEIKHLFMPMRFYQFPKSVMLCPQYAKGRHFITAHDNKSSTYQIFDSNIEHLPLFVYKLPTGSYNILLSDKVIHTMTRLSGEKRLLILANQMAESSIEDTKEFNKDSVIQQFDLPLGEKLLGVMAKSFPFYWHEKHEEELKQSMGTNQSKSVLPGISQSETASADPDQSQSSYDIDVPSHTVLNGCIIVTDAGVYECRPRISPERLFLDLAIQQTDPSVTDSLGISLGLDLHALYELAAEYSVQIGNYSHASKLFRSSKCKFVKRVASFANHGRVPEVTSLLKQVMTLPGSEISTADRKKLADMALQCYVYQARQNPGDTQLQANLIDFLISNFSYHETKALTLLTENGMVEVLLEMAKARGLVLEALQLLASYNHFILSPAMISGLVSKGFTSHLIQAANGTFLQFLSPSSLVELLCSKHQFAFQHFTLFQPIIIDLGVKDLETLTLTFDPSRNPLRSHIARQMGSRRRAGSITSISSTASDGEGSLSEATIPEPSRLVDFFLTVLLQLHKIREKEGSIPNIQELLCTDYKEVQRNIPDNKPEVTRQRLLCKPYPIGAGHQHVALVRDGDLYTWGRNSNGRLGHGDLALDNTVSPPCRVETLHMLQIRVISVSCGGEHTIALTQQGVYGWGSSKYGQVGLGTRHIYSRPMFLDTLTSTPCVQVVCGQYHSLALTAQAEVYSWGWGVHGQLGHHAIEDCLKPKKIAFLSDKQVTKISAGYCHTLALTALGQVWAFGCGFFGQLGLGNNSKQTWPVQITTLKDKIVEISTKFFHNIAVSAQNKVYTWGCHPYSLRFVAHAARKARQSGKFLGDPVERYLQPEEVDTCYINGRIKQSVCGSSHSAVITIDGDVYTWGRNIEGQIGNNSKQDMKLPSMVTSINDRKVCHMTSGGEFNISLDSDGLVWVWGKNDYGQLGLEKVESTQSHYIHMNRSIRHQSSAMTSSEVMVPMVCHGLPPSRPKSLLHQTSAFNKSDSYDSSDGDIWMSGGMYDDRHLDLLPDLQTLGNVKYGRVVLHHVLEHLSDFCNIVHILRKCTDLQDYLSTVIHLSDFCNSVHILRKCTDLQDYLSAVIVCVHKLDYAQALVFHLLALQRYRDHYKEKFSAITLAVINHYLQLCVNQETSASQKEENYRLILLQVLHFWDKESLPVNELENLLHTYIDSLCCILATFLFWSPHQGNNEDSTTESEEDLTSPAKIGMSDSLRKAISTKFSLDVLQRVTDRILAHDFEKKHPVTSACLKPLLKLERSDLDLQPSDKLIPFEQLWQDVVQNLQKGAESRQSIYITRSEVDHLDEKLHQATYPSGENTANTAAVMFTCGHYYTKTAFIDDVLVKFHKELSQGPASLPESAGILVQYYNRQGLLPLACPKCVVNAIHSIKA</sequence>
<feature type="repeat" description="RCC1" evidence="2">
    <location>
        <begin position="1092"/>
        <end position="1143"/>
    </location>
</feature>
<dbReference type="SUPFAM" id="SSF50985">
    <property type="entry name" value="RCC1/BLIP-II"/>
    <property type="match status" value="2"/>
</dbReference>
<feature type="compositionally biased region" description="Polar residues" evidence="3">
    <location>
        <begin position="386"/>
        <end position="416"/>
    </location>
</feature>
<keyword evidence="1" id="KW-0677">Repeat</keyword>
<feature type="repeat" description="RCC1" evidence="2">
    <location>
        <begin position="921"/>
        <end position="972"/>
    </location>
</feature>
<dbReference type="Proteomes" id="UP001186944">
    <property type="component" value="Unassembled WGS sequence"/>
</dbReference>
<dbReference type="InterPro" id="IPR058923">
    <property type="entry name" value="RCC1-like_dom"/>
</dbReference>
<dbReference type="Gene3D" id="2.130.10.30">
    <property type="entry name" value="Regulator of chromosome condensation 1/beta-lactamase-inhibitor protein II"/>
    <property type="match status" value="2"/>
</dbReference>
<feature type="region of interest" description="Disordered" evidence="3">
    <location>
        <begin position="705"/>
        <end position="733"/>
    </location>
</feature>
<accession>A0AA88YKE8</accession>
<keyword evidence="6" id="KW-1185">Reference proteome</keyword>
<feature type="domain" description="RCC1-like" evidence="4">
    <location>
        <begin position="952"/>
        <end position="1165"/>
    </location>
</feature>
<evidence type="ECO:0000313" key="5">
    <source>
        <dbReference type="EMBL" id="KAK3101004.1"/>
    </source>
</evidence>
<reference evidence="5" key="1">
    <citation type="submission" date="2019-08" db="EMBL/GenBank/DDBJ databases">
        <title>The improved chromosome-level genome for the pearl oyster Pinctada fucata martensii using PacBio sequencing and Hi-C.</title>
        <authorList>
            <person name="Zheng Z."/>
        </authorList>
    </citation>
    <scope>NUCLEOTIDE SEQUENCE</scope>
    <source>
        <strain evidence="5">ZZ-2019</strain>
        <tissue evidence="5">Adductor muscle</tissue>
    </source>
</reference>
<organism evidence="5 6">
    <name type="scientific">Pinctada imbricata</name>
    <name type="common">Atlantic pearl-oyster</name>
    <name type="synonym">Pinctada martensii</name>
    <dbReference type="NCBI Taxonomy" id="66713"/>
    <lineage>
        <taxon>Eukaryota</taxon>
        <taxon>Metazoa</taxon>
        <taxon>Spiralia</taxon>
        <taxon>Lophotrochozoa</taxon>
        <taxon>Mollusca</taxon>
        <taxon>Bivalvia</taxon>
        <taxon>Autobranchia</taxon>
        <taxon>Pteriomorphia</taxon>
        <taxon>Pterioida</taxon>
        <taxon>Pterioidea</taxon>
        <taxon>Pteriidae</taxon>
        <taxon>Pinctada</taxon>
    </lineage>
</organism>
<gene>
    <name evidence="5" type="ORF">FSP39_000154</name>
</gene>
<feature type="compositionally biased region" description="Low complexity" evidence="3">
    <location>
        <begin position="715"/>
        <end position="725"/>
    </location>
</feature>
<dbReference type="Pfam" id="PF00415">
    <property type="entry name" value="RCC1"/>
    <property type="match status" value="2"/>
</dbReference>
<dbReference type="PANTHER" id="PTHR22870">
    <property type="entry name" value="REGULATOR OF CHROMOSOME CONDENSATION"/>
    <property type="match status" value="1"/>
</dbReference>
<feature type="repeat" description="RCC1" evidence="2">
    <location>
        <begin position="1024"/>
        <end position="1091"/>
    </location>
</feature>
<evidence type="ECO:0000256" key="2">
    <source>
        <dbReference type="PROSITE-ProRule" id="PRU00235"/>
    </source>
</evidence>
<protein>
    <recommendedName>
        <fullName evidence="4">RCC1-like domain-containing protein</fullName>
    </recommendedName>
</protein>
<proteinExistence type="predicted"/>
<dbReference type="PROSITE" id="PS00626">
    <property type="entry name" value="RCC1_2"/>
    <property type="match status" value="2"/>
</dbReference>
<comment type="caution">
    <text evidence="5">The sequence shown here is derived from an EMBL/GenBank/DDBJ whole genome shotgun (WGS) entry which is preliminary data.</text>
</comment>
<feature type="region of interest" description="Disordered" evidence="3">
    <location>
        <begin position="384"/>
        <end position="417"/>
    </location>
</feature>
<dbReference type="EMBL" id="VSWD01000005">
    <property type="protein sequence ID" value="KAK3101004.1"/>
    <property type="molecule type" value="Genomic_DNA"/>
</dbReference>
<dbReference type="PRINTS" id="PR00633">
    <property type="entry name" value="RCCNDNSATION"/>
</dbReference>
<dbReference type="Pfam" id="PF25390">
    <property type="entry name" value="WD40_RLD"/>
    <property type="match status" value="1"/>
</dbReference>
<feature type="repeat" description="RCC1" evidence="2">
    <location>
        <begin position="813"/>
        <end position="869"/>
    </location>
</feature>
<evidence type="ECO:0000256" key="3">
    <source>
        <dbReference type="SAM" id="MobiDB-lite"/>
    </source>
</evidence>
<dbReference type="InterPro" id="IPR000408">
    <property type="entry name" value="Reg_chr_condens"/>
</dbReference>
<evidence type="ECO:0000256" key="1">
    <source>
        <dbReference type="ARBA" id="ARBA00022737"/>
    </source>
</evidence>
<feature type="repeat" description="RCC1" evidence="2">
    <location>
        <begin position="973"/>
        <end position="1023"/>
    </location>
</feature>
<dbReference type="InterPro" id="IPR036322">
    <property type="entry name" value="WD40_repeat_dom_sf"/>
</dbReference>
<evidence type="ECO:0000313" key="6">
    <source>
        <dbReference type="Proteomes" id="UP001186944"/>
    </source>
</evidence>
<feature type="repeat" description="RCC1" evidence="2">
    <location>
        <begin position="869"/>
        <end position="920"/>
    </location>
</feature>
<dbReference type="PROSITE" id="PS50012">
    <property type="entry name" value="RCC1_3"/>
    <property type="match status" value="6"/>
</dbReference>
<name>A0AA88YKE8_PINIB</name>
<dbReference type="InterPro" id="IPR051210">
    <property type="entry name" value="Ub_ligase/GEF_domain"/>
</dbReference>
<dbReference type="InterPro" id="IPR009091">
    <property type="entry name" value="RCC1/BLIP-II"/>
</dbReference>
<evidence type="ECO:0000259" key="4">
    <source>
        <dbReference type="Pfam" id="PF25390"/>
    </source>
</evidence>
<dbReference type="PANTHER" id="PTHR22870:SF408">
    <property type="entry name" value="OS09G0560450 PROTEIN"/>
    <property type="match status" value="1"/>
</dbReference>
<dbReference type="SUPFAM" id="SSF50978">
    <property type="entry name" value="WD40 repeat-like"/>
    <property type="match status" value="1"/>
</dbReference>